<evidence type="ECO:0000256" key="2">
    <source>
        <dbReference type="ARBA" id="ARBA00023172"/>
    </source>
</evidence>
<evidence type="ECO:0000313" key="6">
    <source>
        <dbReference type="Proteomes" id="UP000077245"/>
    </source>
</evidence>
<dbReference type="GO" id="GO:0015074">
    <property type="term" value="P:DNA integration"/>
    <property type="evidence" value="ECO:0007669"/>
    <property type="project" value="InterPro"/>
</dbReference>
<evidence type="ECO:0000259" key="4">
    <source>
        <dbReference type="PROSITE" id="PS51900"/>
    </source>
</evidence>
<reference evidence="5 6" key="1">
    <citation type="submission" date="2016-04" db="EMBL/GenBank/DDBJ databases">
        <title>Genome sequence of Methanobrevibacter curvatus DSM 11111.</title>
        <authorList>
            <person name="Poehlein A."/>
            <person name="Seedorf H."/>
            <person name="Daniel R."/>
        </authorList>
    </citation>
    <scope>NUCLEOTIDE SEQUENCE [LARGE SCALE GENOMIC DNA]</scope>
    <source>
        <strain evidence="5 6">DSM 11111</strain>
    </source>
</reference>
<organism evidence="5 6">
    <name type="scientific">Methanobrevibacter curvatus</name>
    <dbReference type="NCBI Taxonomy" id="49547"/>
    <lineage>
        <taxon>Archaea</taxon>
        <taxon>Methanobacteriati</taxon>
        <taxon>Methanobacteriota</taxon>
        <taxon>Methanomada group</taxon>
        <taxon>Methanobacteria</taxon>
        <taxon>Methanobacteriales</taxon>
        <taxon>Methanobacteriaceae</taxon>
        <taxon>Methanobrevibacter</taxon>
    </lineage>
</organism>
<keyword evidence="1 3" id="KW-0238">DNA-binding</keyword>
<evidence type="ECO:0000313" key="5">
    <source>
        <dbReference type="EMBL" id="KZX12249.1"/>
    </source>
</evidence>
<keyword evidence="6" id="KW-1185">Reference proteome</keyword>
<comment type="caution">
    <text evidence="5">The sequence shown here is derived from an EMBL/GenBank/DDBJ whole genome shotgun (WGS) entry which is preliminary data.</text>
</comment>
<dbReference type="Proteomes" id="UP000077245">
    <property type="component" value="Unassembled WGS sequence"/>
</dbReference>
<protein>
    <recommendedName>
        <fullName evidence="4">Core-binding (CB) domain-containing protein</fullName>
    </recommendedName>
</protein>
<dbReference type="InterPro" id="IPR013762">
    <property type="entry name" value="Integrase-like_cat_sf"/>
</dbReference>
<dbReference type="RefSeq" id="WP_067091293.1">
    <property type="nucleotide sequence ID" value="NZ_LWMV01000170.1"/>
</dbReference>
<accession>A0A166AN17</accession>
<evidence type="ECO:0000256" key="1">
    <source>
        <dbReference type="ARBA" id="ARBA00023125"/>
    </source>
</evidence>
<feature type="domain" description="Core-binding (CB)" evidence="4">
    <location>
        <begin position="1"/>
        <end position="82"/>
    </location>
</feature>
<dbReference type="AlphaFoldDB" id="A0A166AN17"/>
<dbReference type="Gene3D" id="1.10.443.10">
    <property type="entry name" value="Intergrase catalytic core"/>
    <property type="match status" value="1"/>
</dbReference>
<gene>
    <name evidence="5" type="ORF">MBCUR_11010</name>
</gene>
<dbReference type="OrthoDB" id="71463at2157"/>
<dbReference type="EMBL" id="LWMV01000170">
    <property type="protein sequence ID" value="KZX12249.1"/>
    <property type="molecule type" value="Genomic_DNA"/>
</dbReference>
<dbReference type="PROSITE" id="PS51900">
    <property type="entry name" value="CB"/>
    <property type="match status" value="1"/>
</dbReference>
<sequence>MYFKRFIKIRNLKLTTIKSYEVVLKEYCKLFSKDLEEILFEDKNDLKIRLIQYRNYLIDKKLATNTIKMRMSKIKTFYKHYDIKIPQIPKVQLNEIHEGFEEMIKKEDVETILKSLNNLKYKAIILFILSSGSSIHETMNLSLKSFFKGFNISCDENINVLLKKLEKTDKIPIIQKIREKTNYLYYTCCSIEATEKIISYIKENEYESFEDKLFKGKKESIINYFYHLNKKHNFPMINNHSYFHSHGLRKLNATTIEDLDFANIIQGRKPNKIVESYFKINPKRVKEKYIKHLKSLTIFPDEELEKFLKDNLKDDERTVLNKELISEIKKTNEKLDKIIAILEKHA</sequence>
<dbReference type="InterPro" id="IPR010998">
    <property type="entry name" value="Integrase_recombinase_N"/>
</dbReference>
<keyword evidence="2" id="KW-0233">DNA recombination</keyword>
<dbReference type="Gene3D" id="1.10.150.130">
    <property type="match status" value="1"/>
</dbReference>
<dbReference type="SUPFAM" id="SSF56349">
    <property type="entry name" value="DNA breaking-rejoining enzymes"/>
    <property type="match status" value="1"/>
</dbReference>
<name>A0A166AN17_9EURY</name>
<dbReference type="PATRIC" id="fig|49547.3.peg.1176"/>
<evidence type="ECO:0000256" key="3">
    <source>
        <dbReference type="PROSITE-ProRule" id="PRU01248"/>
    </source>
</evidence>
<proteinExistence type="predicted"/>
<dbReference type="InterPro" id="IPR011010">
    <property type="entry name" value="DNA_brk_join_enz"/>
</dbReference>
<dbReference type="GO" id="GO:0003677">
    <property type="term" value="F:DNA binding"/>
    <property type="evidence" value="ECO:0007669"/>
    <property type="project" value="UniProtKB-UniRule"/>
</dbReference>
<dbReference type="GO" id="GO:0006310">
    <property type="term" value="P:DNA recombination"/>
    <property type="evidence" value="ECO:0007669"/>
    <property type="project" value="UniProtKB-KW"/>
</dbReference>
<dbReference type="InterPro" id="IPR044068">
    <property type="entry name" value="CB"/>
</dbReference>